<comment type="caution">
    <text evidence="3">The sequence shown here is derived from an EMBL/GenBank/DDBJ whole genome shotgun (WGS) entry which is preliminary data.</text>
</comment>
<dbReference type="Gene3D" id="3.40.50.720">
    <property type="entry name" value="NAD(P)-binding Rossmann-like Domain"/>
    <property type="match status" value="1"/>
</dbReference>
<dbReference type="EMBL" id="SOCE01000002">
    <property type="protein sequence ID" value="TDU83488.1"/>
    <property type="molecule type" value="Genomic_DNA"/>
</dbReference>
<feature type="domain" description="NAD(P)-binding" evidence="2">
    <location>
        <begin position="7"/>
        <end position="199"/>
    </location>
</feature>
<dbReference type="Proteomes" id="UP000295151">
    <property type="component" value="Unassembled WGS sequence"/>
</dbReference>
<proteinExistence type="predicted"/>
<dbReference type="AlphaFoldDB" id="A0A4R7SYE0"/>
<evidence type="ECO:0000313" key="4">
    <source>
        <dbReference type="Proteomes" id="UP000295151"/>
    </source>
</evidence>
<keyword evidence="4" id="KW-1185">Reference proteome</keyword>
<dbReference type="InterPro" id="IPR051606">
    <property type="entry name" value="Polyketide_Oxido-like"/>
</dbReference>
<dbReference type="GO" id="GO:0016646">
    <property type="term" value="F:oxidoreductase activity, acting on the CH-NH group of donors, NAD or NADP as acceptor"/>
    <property type="evidence" value="ECO:0007669"/>
    <property type="project" value="TreeGrafter"/>
</dbReference>
<dbReference type="SUPFAM" id="SSF51735">
    <property type="entry name" value="NAD(P)-binding Rossmann-fold domains"/>
    <property type="match status" value="1"/>
</dbReference>
<sequence>MRITVFGASGAVGSRVTQEALSRGHEVTAVGRNLDRLAALPRAARLRRGDAADPQDVAELSIDQDVVISATRPLPGHEPELAIATKGLLGGLAQTRTRLIVVGGAASLLLPTGTTVLEGPDFPADWHPIAEACNEQLAVLRAEAQVNWVYVSPPALLEPGIRTGRYRLGKDHLLFDAEGNSTISMEDFAVALVDEAEHPHHHQTRFTVAHHTPSADHPSSPTA</sequence>
<gene>
    <name evidence="3" type="ORF">EV138_5952</name>
</gene>
<dbReference type="PANTHER" id="PTHR43355">
    <property type="entry name" value="FLAVIN REDUCTASE (NADPH)"/>
    <property type="match status" value="1"/>
</dbReference>
<dbReference type="InterPro" id="IPR036291">
    <property type="entry name" value="NAD(P)-bd_dom_sf"/>
</dbReference>
<dbReference type="PANTHER" id="PTHR43355:SF2">
    <property type="entry name" value="FLAVIN REDUCTASE (NADPH)"/>
    <property type="match status" value="1"/>
</dbReference>
<accession>A0A4R7SYE0</accession>
<dbReference type="OrthoDB" id="3191258at2"/>
<dbReference type="CDD" id="cd05244">
    <property type="entry name" value="BVR-B_like_SDR_a"/>
    <property type="match status" value="1"/>
</dbReference>
<evidence type="ECO:0000313" key="3">
    <source>
        <dbReference type="EMBL" id="TDU83488.1"/>
    </source>
</evidence>
<protein>
    <recommendedName>
        <fullName evidence="2">NAD(P)-binding domain-containing protein</fullName>
    </recommendedName>
</protein>
<dbReference type="Pfam" id="PF13460">
    <property type="entry name" value="NAD_binding_10"/>
    <property type="match status" value="1"/>
</dbReference>
<evidence type="ECO:0000256" key="1">
    <source>
        <dbReference type="SAM" id="MobiDB-lite"/>
    </source>
</evidence>
<evidence type="ECO:0000259" key="2">
    <source>
        <dbReference type="Pfam" id="PF13460"/>
    </source>
</evidence>
<reference evidence="3 4" key="1">
    <citation type="submission" date="2019-03" db="EMBL/GenBank/DDBJ databases">
        <title>Genomic Encyclopedia of Type Strains, Phase III (KMG-III): the genomes of soil and plant-associated and newly described type strains.</title>
        <authorList>
            <person name="Whitman W."/>
        </authorList>
    </citation>
    <scope>NUCLEOTIDE SEQUENCE [LARGE SCALE GENOMIC DNA]</scope>
    <source>
        <strain evidence="3 4">VKM Ac-2575</strain>
    </source>
</reference>
<dbReference type="InterPro" id="IPR016040">
    <property type="entry name" value="NAD(P)-bd_dom"/>
</dbReference>
<organism evidence="3 4">
    <name type="scientific">Kribbella voronezhensis</name>
    <dbReference type="NCBI Taxonomy" id="2512212"/>
    <lineage>
        <taxon>Bacteria</taxon>
        <taxon>Bacillati</taxon>
        <taxon>Actinomycetota</taxon>
        <taxon>Actinomycetes</taxon>
        <taxon>Propionibacteriales</taxon>
        <taxon>Kribbellaceae</taxon>
        <taxon>Kribbella</taxon>
    </lineage>
</organism>
<feature type="region of interest" description="Disordered" evidence="1">
    <location>
        <begin position="200"/>
        <end position="223"/>
    </location>
</feature>
<name>A0A4R7SYE0_9ACTN</name>